<dbReference type="PROSITE" id="PS00108">
    <property type="entry name" value="PROTEIN_KINASE_ST"/>
    <property type="match status" value="1"/>
</dbReference>
<feature type="transmembrane region" description="Helical" evidence="4">
    <location>
        <begin position="1062"/>
        <end position="1085"/>
    </location>
</feature>
<keyword evidence="1" id="KW-0547">Nucleotide-binding</keyword>
<dbReference type="Proteomes" id="UP000751190">
    <property type="component" value="Unassembled WGS sequence"/>
</dbReference>
<feature type="region of interest" description="Disordered" evidence="3">
    <location>
        <begin position="1625"/>
        <end position="1692"/>
    </location>
</feature>
<dbReference type="GO" id="GO:0005524">
    <property type="term" value="F:ATP binding"/>
    <property type="evidence" value="ECO:0007669"/>
    <property type="project" value="UniProtKB-KW"/>
</dbReference>
<sequence>MHELLAPAGWRGLAPNRAPLKRHASSYTRLERGNGRQAKLHRDTEAKYSKKAAMHAPDVLPSKLTAPFQPPAGAITHVTSTPAQLDAAGAARADKSARMRIPPIPLYYAWGKGASSGTAAAADDAAASPTDAGASSGAHCAHSPSSPSSGISRAGLRDHRSATHTHASASPSTGAPRPRAQTLIARRRAPPLGRCFFPLSPQQEATLWHFRVAYRKFRLGGSKGAGEVPHRLARHRNVWRLRNSDFHKNIETADGFSLSHAHSYASASPPEPVTIAPDILVDVIRGCHSAGELQTRFATELALVLSEIEDGVERDGARAMDVEPLETLHEGLEPDEALAVAPPLGAAPAADGGAPAAELALPPTHLPLAAAPSALAGARLAGKAGGKAAPNAAALSAAKVAAASAAAAQHAQQQALAARRPTVGTTGTKGFKKVSEFTRHFKLGRELGKGHFSSVRHARLRERPLTDEQLAAAEPPIVDAPPGTPAAARLIEARLSKALNLGGAEGGCAPPAATSSTAAAAAAPAPAATAAAHGAAPAATPAAAAAAAAAIAAAHARYPAEVAVKILKKPSSEKQMDLLMREVQICMLLSDHRAFCNLIDRFESEESFYLVLELCDGGELFDRICDDYDGAYPEEEARKLMRVLFEAIAAMHALGVIHRDLKVENVLFVDRDLSTLPKISDFGLSRRVDDPYKSMMLTGCGTVGYVAPEIIRKEAYNCKVDIFALGVIAYIALSGTEPFTGDNDMETAQRTKEGDYAFDGEEWLKVSPMAKNFIEACLHPDPNMRPGANEALKHKWLNVVVDNAAIQAFVALDEGATRPLTDDALADVLALADAISVALDDLLVSRLVSLAPGESEVRAIQTAFGQVLYALDCLLPSVLARGNTTEGRVDTLVVRVNESGAFLSVPSTSWLALHAAGELIGPSFDAISDVCVSAVLWPVNTRSAAQPLIGGMQFGGTAFLSAAVWQGEVQMLVDATEPPLTLGVPSAEPPGGTEGTLHVRPEQKGMTLCVTRHLTDFAAVVRRAPTGGAPGSSAGGEPGALLGSGEREPLDQDALLDKGGGLLHMGPAGLTVFALLCIYLLVLYVGHKHDSALSKEPSVPDWKAREYDGVWRHYPLCALLHRLYAWADRRTPLRELAAERRAHVAQRETRRRTSIAHRLSGAAGAAIAGGARDIGANSGAPQSIALDATLAGVAIDQLGAPSRKQRGVGVDGKGAAASWSELARPTGASWGESTWARDGKGLLYVCPPLVGHATHRRRSLFKHGGGTSAGAMLRAFADSRARHVLVPAEALLSVVTQHGEMVGFFVRTQRPAAPGAEAARSDGALALRAPAPAAGGGGLLGRASALLRGISPATKPAAPSAALARTAGERSAHGPPRPAACPDLRFVQALLVRAAKPMSGAHATTRLQHDSLTLAQLAAGHEVPMVSVLPMPEPRAPADGSTPPRQVESHDVFVEPDVACEQLLGVIARARGGAAGARREPAELSNALSVVPAGSAAAAPTEPSAIEAFCGLREARLDAAELWWSRPRRWRRRIAWDSNLALVVALFVATLALALFAVPMRARPRMWFEWVLTPLAIEQGVKLLPLEPLVTYAVLALRAALPDKAVRVLRLAPLEEPYADWERRMTRGASSAAEPRRKESQSAAERTVRRRRASTEADSAIVPQADSRHPPPPPPPATNLGMSHSVKRRSAP</sequence>
<gene>
    <name evidence="6" type="ORF">KFE25_011587</name>
</gene>
<dbReference type="EMBL" id="JAGTXO010000022">
    <property type="protein sequence ID" value="KAG8462137.1"/>
    <property type="molecule type" value="Genomic_DNA"/>
</dbReference>
<keyword evidence="2" id="KW-0067">ATP-binding</keyword>
<dbReference type="CDD" id="cd05117">
    <property type="entry name" value="STKc_CAMK"/>
    <property type="match status" value="1"/>
</dbReference>
<reference evidence="6" key="1">
    <citation type="submission" date="2021-05" db="EMBL/GenBank/DDBJ databases">
        <title>The genome of the haptophyte Pavlova lutheri (Diacronema luteri, Pavlovales) - a model for lipid biosynthesis in eukaryotic algae.</title>
        <authorList>
            <person name="Hulatt C.J."/>
            <person name="Posewitz M.C."/>
        </authorList>
    </citation>
    <scope>NUCLEOTIDE SEQUENCE</scope>
    <source>
        <strain evidence="6">NIVA-4/92</strain>
    </source>
</reference>
<keyword evidence="4" id="KW-1133">Transmembrane helix</keyword>
<feature type="compositionally biased region" description="Low complexity" evidence="3">
    <location>
        <begin position="1355"/>
        <end position="1366"/>
    </location>
</feature>
<dbReference type="Pfam" id="PF00069">
    <property type="entry name" value="Pkinase"/>
    <property type="match status" value="1"/>
</dbReference>
<dbReference type="Gene3D" id="3.30.200.20">
    <property type="entry name" value="Phosphorylase Kinase, domain 1"/>
    <property type="match status" value="1"/>
</dbReference>
<keyword evidence="7" id="KW-1185">Reference proteome</keyword>
<organism evidence="6 7">
    <name type="scientific">Diacronema lutheri</name>
    <name type="common">Unicellular marine alga</name>
    <name type="synonym">Monochrysis lutheri</name>
    <dbReference type="NCBI Taxonomy" id="2081491"/>
    <lineage>
        <taxon>Eukaryota</taxon>
        <taxon>Haptista</taxon>
        <taxon>Haptophyta</taxon>
        <taxon>Pavlovophyceae</taxon>
        <taxon>Pavlovales</taxon>
        <taxon>Pavlovaceae</taxon>
        <taxon>Diacronema</taxon>
    </lineage>
</organism>
<feature type="region of interest" description="Disordered" evidence="3">
    <location>
        <begin position="127"/>
        <end position="179"/>
    </location>
</feature>
<dbReference type="Gene3D" id="1.10.510.10">
    <property type="entry name" value="Transferase(Phosphotransferase) domain 1"/>
    <property type="match status" value="1"/>
</dbReference>
<dbReference type="PROSITE" id="PS50011">
    <property type="entry name" value="PROTEIN_KINASE_DOM"/>
    <property type="match status" value="1"/>
</dbReference>
<feature type="region of interest" description="Disordered" evidence="3">
    <location>
        <begin position="1025"/>
        <end position="1044"/>
    </location>
</feature>
<evidence type="ECO:0000259" key="5">
    <source>
        <dbReference type="PROSITE" id="PS50011"/>
    </source>
</evidence>
<dbReference type="GO" id="GO:0004672">
    <property type="term" value="F:protein kinase activity"/>
    <property type="evidence" value="ECO:0007669"/>
    <property type="project" value="InterPro"/>
</dbReference>
<dbReference type="SMART" id="SM00220">
    <property type="entry name" value="S_TKc"/>
    <property type="match status" value="1"/>
</dbReference>
<evidence type="ECO:0000313" key="7">
    <source>
        <dbReference type="Proteomes" id="UP000751190"/>
    </source>
</evidence>
<feature type="compositionally biased region" description="Low complexity" evidence="3">
    <location>
        <begin position="127"/>
        <end position="154"/>
    </location>
</feature>
<feature type="region of interest" description="Disordered" evidence="3">
    <location>
        <begin position="1355"/>
        <end position="1379"/>
    </location>
</feature>
<evidence type="ECO:0000256" key="3">
    <source>
        <dbReference type="SAM" id="MobiDB-lite"/>
    </source>
</evidence>
<name>A0A8J5XIZ5_DIALT</name>
<dbReference type="OrthoDB" id="248923at2759"/>
<dbReference type="FunFam" id="1.10.510.10:FF:000571">
    <property type="entry name" value="Maternal embryonic leucine zipper kinase"/>
    <property type="match status" value="1"/>
</dbReference>
<feature type="domain" description="Protein kinase" evidence="5">
    <location>
        <begin position="441"/>
        <end position="797"/>
    </location>
</feature>
<protein>
    <recommendedName>
        <fullName evidence="5">Protein kinase domain-containing protein</fullName>
    </recommendedName>
</protein>
<feature type="compositionally biased region" description="Gly residues" evidence="3">
    <location>
        <begin position="1028"/>
        <end position="1038"/>
    </location>
</feature>
<evidence type="ECO:0000313" key="6">
    <source>
        <dbReference type="EMBL" id="KAG8462137.1"/>
    </source>
</evidence>
<feature type="region of interest" description="Disordered" evidence="3">
    <location>
        <begin position="1"/>
        <end position="26"/>
    </location>
</feature>
<dbReference type="PANTHER" id="PTHR24347">
    <property type="entry name" value="SERINE/THREONINE-PROTEIN KINASE"/>
    <property type="match status" value="1"/>
</dbReference>
<evidence type="ECO:0000256" key="4">
    <source>
        <dbReference type="SAM" id="Phobius"/>
    </source>
</evidence>
<dbReference type="InterPro" id="IPR011009">
    <property type="entry name" value="Kinase-like_dom_sf"/>
</dbReference>
<keyword evidence="4" id="KW-0812">Transmembrane</keyword>
<accession>A0A8J5XIZ5</accession>
<keyword evidence="4" id="KW-0472">Membrane</keyword>
<feature type="compositionally biased region" description="Low complexity" evidence="3">
    <location>
        <begin position="164"/>
        <end position="176"/>
    </location>
</feature>
<dbReference type="InterPro" id="IPR008271">
    <property type="entry name" value="Ser/Thr_kinase_AS"/>
</dbReference>
<proteinExistence type="predicted"/>
<evidence type="ECO:0000256" key="2">
    <source>
        <dbReference type="ARBA" id="ARBA00022840"/>
    </source>
</evidence>
<feature type="transmembrane region" description="Helical" evidence="4">
    <location>
        <begin position="1539"/>
        <end position="1560"/>
    </location>
</feature>
<dbReference type="SUPFAM" id="SSF56112">
    <property type="entry name" value="Protein kinase-like (PK-like)"/>
    <property type="match status" value="1"/>
</dbReference>
<dbReference type="InterPro" id="IPR000719">
    <property type="entry name" value="Prot_kinase_dom"/>
</dbReference>
<evidence type="ECO:0000256" key="1">
    <source>
        <dbReference type="ARBA" id="ARBA00022741"/>
    </source>
</evidence>
<comment type="caution">
    <text evidence="6">The sequence shown here is derived from an EMBL/GenBank/DDBJ whole genome shotgun (WGS) entry which is preliminary data.</text>
</comment>